<dbReference type="PANTHER" id="PTHR11091:SF0">
    <property type="entry name" value="MALATE DEHYDROGENASE"/>
    <property type="match status" value="1"/>
</dbReference>
<keyword evidence="2" id="KW-0560">Oxidoreductase</keyword>
<dbReference type="InterPro" id="IPR036111">
    <property type="entry name" value="Mal/L-sulfo/L-lacto_DH-like_sf"/>
</dbReference>
<protein>
    <submittedName>
        <fullName evidence="3">LDH2 family malate/lactate/ureidoglycolate dehydrogenase</fullName>
    </submittedName>
</protein>
<dbReference type="InterPro" id="IPR043143">
    <property type="entry name" value="Mal/L-sulf/L-lact_DH-like_NADP"/>
</dbReference>
<keyword evidence="4" id="KW-1185">Reference proteome</keyword>
<name>A0A840QEV7_9PSEU</name>
<proteinExistence type="inferred from homology"/>
<dbReference type="EMBL" id="JACHIW010000001">
    <property type="protein sequence ID" value="MBB5157228.1"/>
    <property type="molecule type" value="Genomic_DNA"/>
</dbReference>
<reference evidence="3 4" key="1">
    <citation type="submission" date="2020-08" db="EMBL/GenBank/DDBJ databases">
        <title>Sequencing the genomes of 1000 actinobacteria strains.</title>
        <authorList>
            <person name="Klenk H.-P."/>
        </authorList>
    </citation>
    <scope>NUCLEOTIDE SEQUENCE [LARGE SCALE GENOMIC DNA]</scope>
    <source>
        <strain evidence="3 4">DSM 45584</strain>
    </source>
</reference>
<dbReference type="InterPro" id="IPR003767">
    <property type="entry name" value="Malate/L-lactate_DH-like"/>
</dbReference>
<dbReference type="Proteomes" id="UP000584374">
    <property type="component" value="Unassembled WGS sequence"/>
</dbReference>
<organism evidence="3 4">
    <name type="scientific">Saccharopolyspora phatthalungensis</name>
    <dbReference type="NCBI Taxonomy" id="664693"/>
    <lineage>
        <taxon>Bacteria</taxon>
        <taxon>Bacillati</taxon>
        <taxon>Actinomycetota</taxon>
        <taxon>Actinomycetes</taxon>
        <taxon>Pseudonocardiales</taxon>
        <taxon>Pseudonocardiaceae</taxon>
        <taxon>Saccharopolyspora</taxon>
    </lineage>
</organism>
<dbReference type="Gene3D" id="1.10.1530.10">
    <property type="match status" value="1"/>
</dbReference>
<gene>
    <name evidence="3" type="ORF">BJ970_004762</name>
</gene>
<comment type="caution">
    <text evidence="3">The sequence shown here is derived from an EMBL/GenBank/DDBJ whole genome shotgun (WGS) entry which is preliminary data.</text>
</comment>
<dbReference type="Gene3D" id="3.30.1370.60">
    <property type="entry name" value="Hypothetical oxidoreductase yiak, domain 2"/>
    <property type="match status" value="1"/>
</dbReference>
<dbReference type="AlphaFoldDB" id="A0A840QEV7"/>
<comment type="similarity">
    <text evidence="1">Belongs to the LDH2/MDH2 oxidoreductase family.</text>
</comment>
<sequence>MTVHIKAASLRGFVVEVFRACGLDPESARTAADVVCYADEHGFTTHGTNALANIYAPRLRDGRIAAAARPEVVSDTGAVAVVDGNGGLGLLAMTAATDLAGRKARTQGIGMVAVRGSNHFGSAGFYAQRLTEQGLIGMALTNCGPQGVAPPLGGALRMLGTNPLSAAVPSGEHPPFVLDMSTTVVATGKIQAAQLRGEDVPPGWLYSRNGAVVTNPARYYEGTADVAWLGGPLATGGAKGFGLGLLVDILCGPLAGAAFGPNRQVLGGGMPQADSNVGHVAIAIDPAAFGTASAFTSGMDELLSTVRACPPAVDGRPVTYPGAPEAARAARSLAEGVELPDAVATRLRALAAELSVAEPAGLVSVAAA</sequence>
<dbReference type="InterPro" id="IPR043144">
    <property type="entry name" value="Mal/L-sulf/L-lact_DH-like_ah"/>
</dbReference>
<evidence type="ECO:0000313" key="3">
    <source>
        <dbReference type="EMBL" id="MBB5157228.1"/>
    </source>
</evidence>
<dbReference type="GO" id="GO:0016491">
    <property type="term" value="F:oxidoreductase activity"/>
    <property type="evidence" value="ECO:0007669"/>
    <property type="project" value="UniProtKB-KW"/>
</dbReference>
<dbReference type="SUPFAM" id="SSF89733">
    <property type="entry name" value="L-sulfolactate dehydrogenase-like"/>
    <property type="match status" value="1"/>
</dbReference>
<dbReference type="RefSeq" id="WP_184728224.1">
    <property type="nucleotide sequence ID" value="NZ_JACHIW010000001.1"/>
</dbReference>
<evidence type="ECO:0000256" key="1">
    <source>
        <dbReference type="ARBA" id="ARBA00006056"/>
    </source>
</evidence>
<dbReference type="Pfam" id="PF02615">
    <property type="entry name" value="Ldh_2"/>
    <property type="match status" value="1"/>
</dbReference>
<accession>A0A840QEV7</accession>
<evidence type="ECO:0000313" key="4">
    <source>
        <dbReference type="Proteomes" id="UP000584374"/>
    </source>
</evidence>
<dbReference type="PANTHER" id="PTHR11091">
    <property type="entry name" value="OXIDOREDUCTASE-RELATED"/>
    <property type="match status" value="1"/>
</dbReference>
<evidence type="ECO:0000256" key="2">
    <source>
        <dbReference type="ARBA" id="ARBA00023002"/>
    </source>
</evidence>